<dbReference type="STRING" id="247633.GP2143_09250"/>
<organism evidence="1 2">
    <name type="scientific">marine gamma proteobacterium HTCC2143</name>
    <dbReference type="NCBI Taxonomy" id="247633"/>
    <lineage>
        <taxon>Bacteria</taxon>
        <taxon>Pseudomonadati</taxon>
        <taxon>Pseudomonadota</taxon>
        <taxon>Gammaproteobacteria</taxon>
        <taxon>Cellvibrionales</taxon>
        <taxon>Spongiibacteraceae</taxon>
        <taxon>BD1-7 clade</taxon>
    </lineage>
</organism>
<gene>
    <name evidence="1" type="ORF">GP2143_09250</name>
</gene>
<comment type="caution">
    <text evidence="1">The sequence shown here is derived from an EMBL/GenBank/DDBJ whole genome shotgun (WGS) entry which is preliminary data.</text>
</comment>
<protein>
    <submittedName>
        <fullName evidence="1">Uncharacterized protein</fullName>
    </submittedName>
</protein>
<dbReference type="AlphaFoldDB" id="A0YFG6"/>
<proteinExistence type="predicted"/>
<evidence type="ECO:0000313" key="1">
    <source>
        <dbReference type="EMBL" id="EAW30380.1"/>
    </source>
</evidence>
<accession>A0YFG6</accession>
<dbReference type="EMBL" id="AAVT01000008">
    <property type="protein sequence ID" value="EAW30380.1"/>
    <property type="molecule type" value="Genomic_DNA"/>
</dbReference>
<dbReference type="Proteomes" id="UP000004931">
    <property type="component" value="Unassembled WGS sequence"/>
</dbReference>
<evidence type="ECO:0000313" key="2">
    <source>
        <dbReference type="Proteomes" id="UP000004931"/>
    </source>
</evidence>
<keyword evidence="2" id="KW-1185">Reference proteome</keyword>
<name>A0YFG6_9GAMM</name>
<dbReference type="eggNOG" id="COG4338">
    <property type="taxonomic scope" value="Bacteria"/>
</dbReference>
<reference evidence="1 2" key="1">
    <citation type="journal article" date="2010" name="J. Bacteriol.">
        <title>Genome sequence of the oligotrophic marine Gammaproteobacterium HTCC2143, isolated from the Oregon Coast.</title>
        <authorList>
            <person name="Oh H.M."/>
            <person name="Kang I."/>
            <person name="Ferriera S."/>
            <person name="Giovannoni S.J."/>
            <person name="Cho J.C."/>
        </authorList>
    </citation>
    <scope>NUCLEOTIDE SEQUENCE [LARGE SCALE GENOMIC DNA]</scope>
    <source>
        <strain evidence="1 2">HTCC2143</strain>
    </source>
</reference>
<dbReference type="Pfam" id="PF19630">
    <property type="entry name" value="DUF6134"/>
    <property type="match status" value="1"/>
</dbReference>
<sequence length="255" mass="28575">MLMSRLTEKNPPSCFSSDGVLLSTGCRVLLILTLWLSAGTHANTLEDSGLTLAQQRESSLSEWRFKVFLDQREIGFHDFRVSTLGEQLRMETTAEFDVKILFFNAYRYRHRNVELWDSDCLTSLNSSTDANGDDFTISGAVNDGRFIVSDGDDTESLPPCIQSFAYWNPKFLDATNLLNSQTGKLESVSIDFEDEDVVQVNGTGINAHRYVIKAKDAAITLWYASADARWLALQSIDDNGRTIRYVPQAIPALEP</sequence>
<dbReference type="InterPro" id="IPR045767">
    <property type="entry name" value="DUF6134"/>
</dbReference>